<dbReference type="SUPFAM" id="SSF50993">
    <property type="entry name" value="Peptidase/esterase 'gauge' domain"/>
    <property type="match status" value="1"/>
</dbReference>
<dbReference type="GO" id="GO:0006508">
    <property type="term" value="P:proteolysis"/>
    <property type="evidence" value="ECO:0007669"/>
    <property type="project" value="InterPro"/>
</dbReference>
<dbReference type="RefSeq" id="WP_347922923.1">
    <property type="nucleotide sequence ID" value="NZ_CP157199.1"/>
</dbReference>
<dbReference type="GO" id="GO:0004252">
    <property type="term" value="F:serine-type endopeptidase activity"/>
    <property type="evidence" value="ECO:0007669"/>
    <property type="project" value="InterPro"/>
</dbReference>
<evidence type="ECO:0000256" key="1">
    <source>
        <dbReference type="ARBA" id="ARBA00022801"/>
    </source>
</evidence>
<keyword evidence="2" id="KW-0812">Transmembrane</keyword>
<feature type="domain" description="Peptidase S9 prolyl oligopeptidase catalytic" evidence="3">
    <location>
        <begin position="431"/>
        <end position="640"/>
    </location>
</feature>
<dbReference type="InterPro" id="IPR029058">
    <property type="entry name" value="AB_hydrolase_fold"/>
</dbReference>
<dbReference type="InterPro" id="IPR001375">
    <property type="entry name" value="Peptidase_S9_cat"/>
</dbReference>
<accession>A0AAU7BRH2</accession>
<dbReference type="InterPro" id="IPR015943">
    <property type="entry name" value="WD40/YVTN_repeat-like_dom_sf"/>
</dbReference>
<sequence length="641" mass="73036">MKLKKASLRFVLLAFSIILLLAIFLYYVLSNSKNIDQNSNVVNYVENYTPEQFAKNKYLSSGSFSKDGNKLLYTSDETGSPSAWVYDINTKKKTLIHSDSVNAIYSLTLYGDNDDLIYIMNPNGGRSMHLYAKEDNIITNITSGENVRATWRGVNNDFSGIYYVSNQRTPRKFDRYEYNFANKTSKLVFQNDTKYSTSFNSYDHKYILLHEGVTEDITNLHLYDIVNKTSISLSPENNDSQFYGKGFSLNNKEVYYLTNYGNEFLYLEKYNIETKERTVIVKENWDIVKIGFTPDHNFLVVYTNENGRARVKVKDLQKDKFLDIPFLKTAEVEEANFGPNNKYLALRVTGYNQPKNIWLLNLKTGKAEQILSSLNDEINPNDLSKPQDITITSFDGLEIPAFLYEPHSSVKNGAALVWTHGGPGGQFRTNYNQYIQFAVNQGYTVLAVNNRGSSGYGKTFKTLDNQKHGVDDLQDIIKGKELLASMEGIDKDRIGIIGDSYGGYLVLAALTFHPDEFAFGIDMFGISNWLQVLNNTPDFWAARKKALFEEMGDPKKDSLMLYNKSPLFFSDNIKKPLMVIQGANDPKVHQSESDSIVARVRANKVPTEYILFEDEGHGIRKKDNQIETMTRIGKFLKKHAN</sequence>
<dbReference type="SUPFAM" id="SSF53474">
    <property type="entry name" value="alpha/beta-Hydrolases"/>
    <property type="match status" value="1"/>
</dbReference>
<dbReference type="Gene3D" id="3.40.50.1820">
    <property type="entry name" value="alpha/beta hydrolase"/>
    <property type="match status" value="1"/>
</dbReference>
<dbReference type="PANTHER" id="PTHR42776">
    <property type="entry name" value="SERINE PEPTIDASE S9 FAMILY MEMBER"/>
    <property type="match status" value="1"/>
</dbReference>
<dbReference type="Pfam" id="PF00326">
    <property type="entry name" value="Peptidase_S9"/>
    <property type="match status" value="1"/>
</dbReference>
<keyword evidence="2" id="KW-1133">Transmembrane helix</keyword>
<evidence type="ECO:0000313" key="5">
    <source>
        <dbReference type="EMBL" id="XBG60693.1"/>
    </source>
</evidence>
<dbReference type="EMBL" id="CP157199">
    <property type="protein sequence ID" value="XBG60693.1"/>
    <property type="molecule type" value="Genomic_DNA"/>
</dbReference>
<gene>
    <name evidence="5" type="ORF">ABGB03_12575</name>
</gene>
<keyword evidence="1 5" id="KW-0378">Hydrolase</keyword>
<reference evidence="5" key="1">
    <citation type="submission" date="2024-05" db="EMBL/GenBank/DDBJ databases">
        <title>Pontimicrobium maritimus sp. nov., isolated form sea water.</title>
        <authorList>
            <person name="Muhammad N."/>
            <person name="Vuong T.Q."/>
            <person name="Han H.L."/>
            <person name="Kim S.-G."/>
        </authorList>
    </citation>
    <scope>NUCLEOTIDE SEQUENCE</scope>
    <source>
        <strain evidence="5">SW4</strain>
    </source>
</reference>
<evidence type="ECO:0000256" key="2">
    <source>
        <dbReference type="SAM" id="Phobius"/>
    </source>
</evidence>
<dbReference type="Gene3D" id="2.130.10.10">
    <property type="entry name" value="YVTN repeat-like/Quinoprotein amine dehydrogenase"/>
    <property type="match status" value="1"/>
</dbReference>
<dbReference type="EC" id="3.4.-.-" evidence="5"/>
<dbReference type="Pfam" id="PF02897">
    <property type="entry name" value="Peptidase_S9_N"/>
    <property type="match status" value="1"/>
</dbReference>
<keyword evidence="2" id="KW-0472">Membrane</keyword>
<feature type="domain" description="Peptidase S9A N-terminal" evidence="4">
    <location>
        <begin position="59"/>
        <end position="370"/>
    </location>
</feature>
<evidence type="ECO:0000259" key="4">
    <source>
        <dbReference type="Pfam" id="PF02897"/>
    </source>
</evidence>
<protein>
    <submittedName>
        <fullName evidence="5">S9 family peptidase</fullName>
        <ecNumber evidence="5">3.4.-.-</ecNumber>
    </submittedName>
</protein>
<organism evidence="5">
    <name type="scientific">Pontimicrobium sp. SW4</name>
    <dbReference type="NCBI Taxonomy" id="3153519"/>
    <lineage>
        <taxon>Bacteria</taxon>
        <taxon>Pseudomonadati</taxon>
        <taxon>Bacteroidota</taxon>
        <taxon>Flavobacteriia</taxon>
        <taxon>Flavobacteriales</taxon>
        <taxon>Flavobacteriaceae</taxon>
        <taxon>Pontimicrobium</taxon>
    </lineage>
</organism>
<name>A0AAU7BRH2_9FLAO</name>
<evidence type="ECO:0000259" key="3">
    <source>
        <dbReference type="Pfam" id="PF00326"/>
    </source>
</evidence>
<dbReference type="PANTHER" id="PTHR42776:SF27">
    <property type="entry name" value="DIPEPTIDYL PEPTIDASE FAMILY MEMBER 6"/>
    <property type="match status" value="1"/>
</dbReference>
<proteinExistence type="predicted"/>
<dbReference type="AlphaFoldDB" id="A0AAU7BRH2"/>
<feature type="transmembrane region" description="Helical" evidence="2">
    <location>
        <begin position="7"/>
        <end position="29"/>
    </location>
</feature>
<dbReference type="InterPro" id="IPR023302">
    <property type="entry name" value="Pept_S9A_N"/>
</dbReference>